<dbReference type="Proteomes" id="UP000502996">
    <property type="component" value="Chromosome"/>
</dbReference>
<feature type="domain" description="FtsK" evidence="8">
    <location>
        <begin position="621"/>
        <end position="809"/>
    </location>
</feature>
<keyword evidence="6" id="KW-0812">Transmembrane</keyword>
<evidence type="ECO:0000256" key="5">
    <source>
        <dbReference type="SAM" id="Coils"/>
    </source>
</evidence>
<reference evidence="9 10" key="1">
    <citation type="submission" date="2020-02" db="EMBL/GenBank/DDBJ databases">
        <title>Full genome sequence of Nocardioides sp. R-3366.</title>
        <authorList>
            <person name="Im W.-T."/>
        </authorList>
    </citation>
    <scope>NUCLEOTIDE SEQUENCE [LARGE SCALE GENOMIC DNA]</scope>
    <source>
        <strain evidence="9 10">R-3366</strain>
    </source>
</reference>
<evidence type="ECO:0000256" key="1">
    <source>
        <dbReference type="ARBA" id="ARBA00022553"/>
    </source>
</evidence>
<evidence type="ECO:0000313" key="9">
    <source>
        <dbReference type="EMBL" id="QIG42172.1"/>
    </source>
</evidence>
<keyword evidence="10" id="KW-1185">Reference proteome</keyword>
<keyword evidence="6" id="KW-0472">Membrane</keyword>
<feature type="transmembrane region" description="Helical" evidence="6">
    <location>
        <begin position="254"/>
        <end position="271"/>
    </location>
</feature>
<feature type="domain" description="FtsK" evidence="8">
    <location>
        <begin position="950"/>
        <end position="1145"/>
    </location>
</feature>
<dbReference type="SMART" id="SM00382">
    <property type="entry name" value="AAA"/>
    <property type="match status" value="2"/>
</dbReference>
<keyword evidence="2 4" id="KW-0547">Nucleotide-binding</keyword>
<keyword evidence="5" id="KW-0175">Coiled coil</keyword>
<feature type="transmembrane region" description="Helical" evidence="6">
    <location>
        <begin position="230"/>
        <end position="247"/>
    </location>
</feature>
<dbReference type="InterPro" id="IPR000253">
    <property type="entry name" value="FHA_dom"/>
</dbReference>
<dbReference type="InterPro" id="IPR032030">
    <property type="entry name" value="YscD_cytoplasmic_dom"/>
</dbReference>
<dbReference type="SUPFAM" id="SSF52540">
    <property type="entry name" value="P-loop containing nucleoside triphosphate hydrolases"/>
    <property type="match status" value="2"/>
</dbReference>
<dbReference type="GO" id="GO:0005524">
    <property type="term" value="F:ATP binding"/>
    <property type="evidence" value="ECO:0007669"/>
    <property type="project" value="UniProtKB-UniRule"/>
</dbReference>
<dbReference type="EMBL" id="CP049257">
    <property type="protein sequence ID" value="QIG42172.1"/>
    <property type="molecule type" value="Genomic_DNA"/>
</dbReference>
<dbReference type="Pfam" id="PF01580">
    <property type="entry name" value="FtsK_SpoIIIE"/>
    <property type="match status" value="2"/>
</dbReference>
<keyword evidence="6" id="KW-1133">Transmembrane helix</keyword>
<dbReference type="RefSeq" id="WP_165229221.1">
    <property type="nucleotide sequence ID" value="NZ_CP049257.1"/>
</dbReference>
<dbReference type="KEGG" id="nano:G5V58_04795"/>
<feature type="coiled-coil region" evidence="5">
    <location>
        <begin position="277"/>
        <end position="308"/>
    </location>
</feature>
<name>A0A6G6WAB4_9ACTN</name>
<feature type="domain" description="FHA" evidence="7">
    <location>
        <begin position="119"/>
        <end position="167"/>
    </location>
</feature>
<dbReference type="CDD" id="cd00060">
    <property type="entry name" value="FHA"/>
    <property type="match status" value="1"/>
</dbReference>
<dbReference type="InterPro" id="IPR050206">
    <property type="entry name" value="FtsK/SpoIIIE/SftA"/>
</dbReference>
<keyword evidence="1" id="KW-0597">Phosphoprotein</keyword>
<dbReference type="InterPro" id="IPR027417">
    <property type="entry name" value="P-loop_NTPase"/>
</dbReference>
<dbReference type="CDD" id="cd01127">
    <property type="entry name" value="TrwB_TraG_TraD_VirD4"/>
    <property type="match status" value="1"/>
</dbReference>
<evidence type="ECO:0000259" key="8">
    <source>
        <dbReference type="PROSITE" id="PS50901"/>
    </source>
</evidence>
<dbReference type="InterPro" id="IPR003593">
    <property type="entry name" value="AAA+_ATPase"/>
</dbReference>
<evidence type="ECO:0000256" key="4">
    <source>
        <dbReference type="PROSITE-ProRule" id="PRU00289"/>
    </source>
</evidence>
<dbReference type="GO" id="GO:0003677">
    <property type="term" value="F:DNA binding"/>
    <property type="evidence" value="ECO:0007669"/>
    <property type="project" value="InterPro"/>
</dbReference>
<dbReference type="InterPro" id="IPR008984">
    <property type="entry name" value="SMAD_FHA_dom_sf"/>
</dbReference>
<accession>A0A6G6WAB4</accession>
<evidence type="ECO:0000256" key="3">
    <source>
        <dbReference type="ARBA" id="ARBA00022840"/>
    </source>
</evidence>
<feature type="binding site" evidence="4">
    <location>
        <begin position="639"/>
        <end position="646"/>
    </location>
    <ligand>
        <name>ATP</name>
        <dbReference type="ChEBI" id="CHEBI:30616"/>
    </ligand>
</feature>
<evidence type="ECO:0000256" key="2">
    <source>
        <dbReference type="ARBA" id="ARBA00022741"/>
    </source>
</evidence>
<sequence>MQSWILSVRPATETNLPSVDVAVRARPDATVADLARSLGRHLAPDQRTLLLVPNDGGQLWPAERRLSECGLRTGDLVDVGPAPASWRDRPAGSAGARAVLRVTDGPDRGARVRVAAGQATVGRAAGCTLRLTDPRVSLRHARIELGPRPVVHDEGSANGTSIAGAPAAASQVDWGTEIRVGATRIVIEPGDVVDPELPVSVWRPPRFGDPLRDDELDVPAPPSRHKPTPLPWAILALPMVMGAAMFMRMHTAYALVYMLAWPILGLLGYWQQRRTAEKHFQEELREWRIDLEEMLDELDANNLRQRERLLDDFPDEETLRARAASRNSYLWARAEDRAQFLTTRVGTGPVPALLTGKLRDGGDRKERRQAAGEVAERAVLEDLPVLADLTQHALVAVTGEDEAVDALARALLLRIGFDHSPAEVSIAACLGRQRRHHEAWLRWLPHTSARLGGEPPVAVGSRDATALLEHLVAEGDGFGHTICLVDDDAGVPRRTVEAVAQAAVGRGVHLLWLGRSAAEVPAATGLLVDLDAGMVGVRDRMGTARVEVPDRASLEHAWRHARSVTAYVDEAAVLPPSTAIPTVVRLPEVSSDLEDLDAPEAVLRRWRQAGGLRAQIGRGVDGTVTIDLREDGPHGLVAGTTGSGKSELLQSLICSLALNNPPERITFLLVDYKGGAAFRECADLPHTVGYITDLTPALVSRALTSLGAEITKREELLGQYEVKDLIQLEREHPEAAPPSLLICVDEFAALTKEVPDFVDGMVNLAQRGRSLGMHLLLATQRPAGVVTGPIRANTDLRIALRVASADDSRDILDSPEAARISRRTPGRAWVRRTGHGTAELVQSAWTGARAPLVGVEDAVVVQPFAATTTSEPDQHGGADVRLDPRTDLERCVRSIQEAFVLSEQAAPHRPWLPSLPSELLLNAEDVARGGAERGTGRVRLGLLDDPAAQAQPDWVVDLASIGHLLVHGASGAGKTELLRTAALSASVGDAAGPEGVAPYVYGIDYAGGGLTAISGLPTVAALVSETQVGRVLRLLRLLQRTTAERAQALASRGCSDVDDLGRHGIRLPRVYVLVDNLPALVEELEGGGPLHREHMEHLQQVLQNGRRVGVHVVATAPGRVGVPTALGASFGARVVLRMPTTDDYLMLGVPSKVLDIETAAGAGLVGRRLVQVATTGGVGTPVQAERIRSFGDRVAPVVEGRGTAPVPPMPTRVTPEQLPTPEGSLVPLGVDADAVAPIAPDLLAGPVLIAGRSRSGRTSALDGVEALAARAAQGGPSPYVVRSADPQEAAARLEEWLRTEPEGSGSWALLLVDGAEAWDTRGVADLGISGAVASLVKACTEQAHRVALVAAVDVAAARQRGGPEGLVACAKRSRRGFLLAPEWNEGDVFGVTVPTRTIEPMTGTGRGLWCENGQLRVAQLVGAPEPVQPAGADELAAR</sequence>
<protein>
    <submittedName>
        <fullName evidence="9">FHA domain-containing protein</fullName>
    </submittedName>
</protein>
<dbReference type="PROSITE" id="PS50006">
    <property type="entry name" value="FHA_DOMAIN"/>
    <property type="match status" value="1"/>
</dbReference>
<dbReference type="Gene3D" id="2.60.200.20">
    <property type="match status" value="1"/>
</dbReference>
<dbReference type="SUPFAM" id="SSF49879">
    <property type="entry name" value="SMAD/FHA domain"/>
    <property type="match status" value="1"/>
</dbReference>
<gene>
    <name evidence="9" type="ORF">G5V58_04795</name>
</gene>
<dbReference type="PANTHER" id="PTHR22683:SF1">
    <property type="entry name" value="TYPE VII SECRETION SYSTEM PROTEIN ESSC"/>
    <property type="match status" value="1"/>
</dbReference>
<dbReference type="Gene3D" id="3.40.50.300">
    <property type="entry name" value="P-loop containing nucleotide triphosphate hydrolases"/>
    <property type="match status" value="2"/>
</dbReference>
<dbReference type="PANTHER" id="PTHR22683">
    <property type="entry name" value="SPORULATION PROTEIN RELATED"/>
    <property type="match status" value="1"/>
</dbReference>
<keyword evidence="3 4" id="KW-0067">ATP-binding</keyword>
<organism evidence="9 10">
    <name type="scientific">Nocardioides anomalus</name>
    <dbReference type="NCBI Taxonomy" id="2712223"/>
    <lineage>
        <taxon>Bacteria</taxon>
        <taxon>Bacillati</taxon>
        <taxon>Actinomycetota</taxon>
        <taxon>Actinomycetes</taxon>
        <taxon>Propionibacteriales</taxon>
        <taxon>Nocardioidaceae</taxon>
        <taxon>Nocardioides</taxon>
    </lineage>
</organism>
<evidence type="ECO:0000313" key="10">
    <source>
        <dbReference type="Proteomes" id="UP000502996"/>
    </source>
</evidence>
<feature type="binding site" evidence="4">
    <location>
        <begin position="968"/>
        <end position="975"/>
    </location>
    <ligand>
        <name>ATP</name>
        <dbReference type="ChEBI" id="CHEBI:30616"/>
    </ligand>
</feature>
<evidence type="ECO:0000259" key="7">
    <source>
        <dbReference type="PROSITE" id="PS50006"/>
    </source>
</evidence>
<dbReference type="InterPro" id="IPR002543">
    <property type="entry name" value="FtsK_dom"/>
</dbReference>
<evidence type="ECO:0000256" key="6">
    <source>
        <dbReference type="SAM" id="Phobius"/>
    </source>
</evidence>
<proteinExistence type="predicted"/>
<dbReference type="PROSITE" id="PS50901">
    <property type="entry name" value="FTSK"/>
    <property type="match status" value="2"/>
</dbReference>
<dbReference type="SMART" id="SM00240">
    <property type="entry name" value="FHA"/>
    <property type="match status" value="1"/>
</dbReference>
<dbReference type="Pfam" id="PF16697">
    <property type="entry name" value="Yop-YscD_cpl"/>
    <property type="match status" value="1"/>
</dbReference>